<evidence type="ECO:0000313" key="3">
    <source>
        <dbReference type="Proteomes" id="UP000244677"/>
    </source>
</evidence>
<dbReference type="Proteomes" id="UP000244677">
    <property type="component" value="Chromosome"/>
</dbReference>
<name>A0A2S1LTT1_9FLAO</name>
<keyword evidence="1" id="KW-0732">Signal</keyword>
<sequence>MNKILLFALLAASVSHGQTYPPEAESPGSTAVHKDSPLYVAWATGITVERGYLNISNPDFMIGGSNRVSSGTPENALGAPTGPTVSLGDRGTATLTFARPISNGEGFDFAVFENGGPGFLELAFVEVSSDGTHFFRFPAHSQTQTDTQIGSFGSPSAPYLNNLAGKYAGSYGTPFDLSELPNDAQLNKNNITHVRIIDVVGAIDPLYASYEGVVVRLCKRRN</sequence>
<dbReference type="RefSeq" id="WP_108738612.1">
    <property type="nucleotide sequence ID" value="NZ_CP020919.1"/>
</dbReference>
<evidence type="ECO:0008006" key="4">
    <source>
        <dbReference type="Google" id="ProtNLM"/>
    </source>
</evidence>
<evidence type="ECO:0000313" key="2">
    <source>
        <dbReference type="EMBL" id="AWG27124.1"/>
    </source>
</evidence>
<keyword evidence="3" id="KW-1185">Reference proteome</keyword>
<organism evidence="2 3">
    <name type="scientific">Flavobacterium kingsejongi</name>
    <dbReference type="NCBI Taxonomy" id="1678728"/>
    <lineage>
        <taxon>Bacteria</taxon>
        <taxon>Pseudomonadati</taxon>
        <taxon>Bacteroidota</taxon>
        <taxon>Flavobacteriia</taxon>
        <taxon>Flavobacteriales</taxon>
        <taxon>Flavobacteriaceae</taxon>
        <taxon>Flavobacterium</taxon>
    </lineage>
</organism>
<gene>
    <name evidence="2" type="ORF">FK004_18820</name>
</gene>
<dbReference type="EMBL" id="CP020919">
    <property type="protein sequence ID" value="AWG27124.1"/>
    <property type="molecule type" value="Genomic_DNA"/>
</dbReference>
<feature type="signal peptide" evidence="1">
    <location>
        <begin position="1"/>
        <end position="17"/>
    </location>
</feature>
<feature type="chain" id="PRO_5015722094" description="PEP-CTERM sorting domain-containing protein" evidence="1">
    <location>
        <begin position="18"/>
        <end position="222"/>
    </location>
</feature>
<protein>
    <recommendedName>
        <fullName evidence="4">PEP-CTERM sorting domain-containing protein</fullName>
    </recommendedName>
</protein>
<accession>A0A2S1LTT1</accession>
<evidence type="ECO:0000256" key="1">
    <source>
        <dbReference type="SAM" id="SignalP"/>
    </source>
</evidence>
<proteinExistence type="predicted"/>
<dbReference type="AlphaFoldDB" id="A0A2S1LTT1"/>
<dbReference type="OrthoDB" id="866189at2"/>
<reference evidence="2 3" key="1">
    <citation type="submission" date="2017-04" db="EMBL/GenBank/DDBJ databases">
        <title>Complete genome sequence of Flavobacterium kingsejong AJ004.</title>
        <authorList>
            <person name="Lee P.C."/>
        </authorList>
    </citation>
    <scope>NUCLEOTIDE SEQUENCE [LARGE SCALE GENOMIC DNA]</scope>
    <source>
        <strain evidence="2 3">AJ004</strain>
    </source>
</reference>
<dbReference type="KEGG" id="fki:FK004_18820"/>